<organism evidence="2">
    <name type="scientific">Moorena producens ASI16Jul14-2</name>
    <dbReference type="NCBI Taxonomy" id="2546228"/>
    <lineage>
        <taxon>Bacteria</taxon>
        <taxon>Bacillati</taxon>
        <taxon>Cyanobacteriota</taxon>
        <taxon>Cyanophyceae</taxon>
        <taxon>Coleofasciculales</taxon>
        <taxon>Coleofasciculaceae</taxon>
        <taxon>Moorena</taxon>
    </lineage>
</organism>
<dbReference type="PANTHER" id="PTHR30298">
    <property type="entry name" value="H REPEAT-ASSOCIATED PREDICTED TRANSPOSASE"/>
    <property type="match status" value="1"/>
</dbReference>
<dbReference type="EMBL" id="MK618714">
    <property type="protein sequence ID" value="QCP68989.1"/>
    <property type="molecule type" value="Genomic_DNA"/>
</dbReference>
<dbReference type="AlphaFoldDB" id="A0A4P8JEF7"/>
<protein>
    <submittedName>
        <fullName evidence="2">Transposase</fullName>
    </submittedName>
</protein>
<dbReference type="InterPro" id="IPR047647">
    <property type="entry name" value="ISAs1_transpos"/>
</dbReference>
<dbReference type="Pfam" id="PF01609">
    <property type="entry name" value="DDE_Tnp_1"/>
    <property type="match status" value="1"/>
</dbReference>
<dbReference type="InterPro" id="IPR051698">
    <property type="entry name" value="Transposase_11-like"/>
</dbReference>
<evidence type="ECO:0000313" key="2">
    <source>
        <dbReference type="EMBL" id="QCP68989.1"/>
    </source>
</evidence>
<dbReference type="GO" id="GO:0003677">
    <property type="term" value="F:DNA binding"/>
    <property type="evidence" value="ECO:0007669"/>
    <property type="project" value="InterPro"/>
</dbReference>
<proteinExistence type="predicted"/>
<dbReference type="PANTHER" id="PTHR30298:SF0">
    <property type="entry name" value="PROTEIN YBFL-RELATED"/>
    <property type="match status" value="1"/>
</dbReference>
<dbReference type="NCBIfam" id="NF033564">
    <property type="entry name" value="transpos_ISAs1"/>
    <property type="match status" value="1"/>
</dbReference>
<evidence type="ECO:0000259" key="1">
    <source>
        <dbReference type="Pfam" id="PF01609"/>
    </source>
</evidence>
<dbReference type="GO" id="GO:0006313">
    <property type="term" value="P:DNA transposition"/>
    <property type="evidence" value="ECO:0007669"/>
    <property type="project" value="InterPro"/>
</dbReference>
<dbReference type="InterPro" id="IPR002559">
    <property type="entry name" value="Transposase_11"/>
</dbReference>
<sequence>MSKKTLAAIVDSGNDYLVKVKKNQPKLYQQIETESNQLTPRQKVTHYEKTRNRNTYRLIEVFDPPENLDPKWIGAGCVIKVSPSGTRGNETYRSISYYLCSKPPLSRGLANGIRGHWLIENSLHWVKDVIYEEDISPQTSGQAPLNLSLLKTWVLTLLRAHGFDSIKAAISEMSHNLRYILSFCT</sequence>
<reference evidence="2" key="1">
    <citation type="journal article" date="2019" name="Angew. Chem. Int. Ed. Engl.">
        <title>Nature's Combinatorial Biosynthesis Produces Vatiamides A-F.</title>
        <authorList>
            <person name="Moss N.A."/>
            <person name="Seiler G."/>
            <person name="Leao T.F."/>
            <person name="Castro-Falcon G."/>
            <person name="Gerwick L."/>
            <person name="Hughes C.C."/>
            <person name="Gerwick W.H."/>
        </authorList>
    </citation>
    <scope>NUCLEOTIDE SEQUENCE</scope>
    <source>
        <strain evidence="2">ASI16Jul14-2</strain>
    </source>
</reference>
<accession>A0A4P8JEF7</accession>
<name>A0A4P8JEF7_9CYAN</name>
<dbReference type="GO" id="GO:0004803">
    <property type="term" value="F:transposase activity"/>
    <property type="evidence" value="ECO:0007669"/>
    <property type="project" value="InterPro"/>
</dbReference>
<feature type="domain" description="Transposase IS4-like" evidence="1">
    <location>
        <begin position="3"/>
        <end position="131"/>
    </location>
</feature>